<feature type="domain" description="Peptidase M14" evidence="12">
    <location>
        <begin position="440"/>
        <end position="733"/>
    </location>
</feature>
<dbReference type="SMART" id="SM00631">
    <property type="entry name" value="Zn_pept"/>
    <property type="match status" value="2"/>
</dbReference>
<dbReference type="Gene3D" id="2.60.40.1120">
    <property type="entry name" value="Carboxypeptidase-like, regulatory domain"/>
    <property type="match status" value="3"/>
</dbReference>
<comment type="caution">
    <text evidence="13">The sequence shown here is derived from an EMBL/GenBank/DDBJ whole genome shotgun (WGS) entry which is preliminary data.</text>
</comment>
<dbReference type="InterPro" id="IPR050753">
    <property type="entry name" value="Peptidase_M14_domain"/>
</dbReference>
<evidence type="ECO:0000256" key="4">
    <source>
        <dbReference type="ARBA" id="ARBA00022670"/>
    </source>
</evidence>
<evidence type="ECO:0000256" key="3">
    <source>
        <dbReference type="ARBA" id="ARBA00022645"/>
    </source>
</evidence>
<dbReference type="Gene3D" id="3.40.630.10">
    <property type="entry name" value="Zn peptidases"/>
    <property type="match status" value="3"/>
</dbReference>
<keyword evidence="5" id="KW-0479">Metal-binding</keyword>
<dbReference type="FunFam" id="2.60.40.1120:FF:000016">
    <property type="entry name" value="carboxypeptidase D isoform X2"/>
    <property type="match status" value="1"/>
</dbReference>
<dbReference type="PANTHER" id="PTHR11532:SF62">
    <property type="entry name" value="CARBOXYPEPTIDASE D"/>
    <property type="match status" value="1"/>
</dbReference>
<keyword evidence="10" id="KW-0812">Transmembrane</keyword>
<dbReference type="Proteomes" id="UP001549921">
    <property type="component" value="Unassembled WGS sequence"/>
</dbReference>
<dbReference type="SUPFAM" id="SSF53187">
    <property type="entry name" value="Zn-dependent exopeptidases"/>
    <property type="match status" value="3"/>
</dbReference>
<feature type="active site" description="Proton donor/acceptor" evidence="9">
    <location>
        <position position="307"/>
    </location>
</feature>
<dbReference type="CDD" id="cd11308">
    <property type="entry name" value="Peptidase_M14NE-CP-C_like"/>
    <property type="match status" value="2"/>
</dbReference>
<gene>
    <name evidence="13" type="ORF">ABMA28_008967</name>
</gene>
<evidence type="ECO:0000256" key="5">
    <source>
        <dbReference type="ARBA" id="ARBA00022723"/>
    </source>
</evidence>
<evidence type="ECO:0000256" key="6">
    <source>
        <dbReference type="ARBA" id="ARBA00022801"/>
    </source>
</evidence>
<dbReference type="Pfam" id="PF00246">
    <property type="entry name" value="Peptidase_M14"/>
    <property type="match status" value="3"/>
</dbReference>
<dbReference type="PROSITE" id="PS00132">
    <property type="entry name" value="CARBOXYPEPT_ZN_1"/>
    <property type="match status" value="2"/>
</dbReference>
<feature type="active site" description="Proton donor/acceptor" evidence="9">
    <location>
        <position position="703"/>
    </location>
</feature>
<feature type="domain" description="Peptidase M14" evidence="12">
    <location>
        <begin position="39"/>
        <end position="337"/>
    </location>
</feature>
<dbReference type="GO" id="GO:0046872">
    <property type="term" value="F:metal ion binding"/>
    <property type="evidence" value="ECO:0007669"/>
    <property type="project" value="UniProtKB-KW"/>
</dbReference>
<keyword evidence="11" id="KW-0732">Signal</keyword>
<dbReference type="Pfam" id="PF13620">
    <property type="entry name" value="CarboxypepD_reg"/>
    <property type="match status" value="2"/>
</dbReference>
<dbReference type="SUPFAM" id="SSF49464">
    <property type="entry name" value="Carboxypeptidase regulatory domain-like"/>
    <property type="match status" value="4"/>
</dbReference>
<dbReference type="EMBL" id="JBEDNZ010000022">
    <property type="protein sequence ID" value="KAL0818522.1"/>
    <property type="molecule type" value="Genomic_DNA"/>
</dbReference>
<evidence type="ECO:0000313" key="14">
    <source>
        <dbReference type="Proteomes" id="UP001549921"/>
    </source>
</evidence>
<organism evidence="13 14">
    <name type="scientific">Loxostege sticticalis</name>
    <name type="common">Beet webworm moth</name>
    <dbReference type="NCBI Taxonomy" id="481309"/>
    <lineage>
        <taxon>Eukaryota</taxon>
        <taxon>Metazoa</taxon>
        <taxon>Ecdysozoa</taxon>
        <taxon>Arthropoda</taxon>
        <taxon>Hexapoda</taxon>
        <taxon>Insecta</taxon>
        <taxon>Pterygota</taxon>
        <taxon>Neoptera</taxon>
        <taxon>Endopterygota</taxon>
        <taxon>Lepidoptera</taxon>
        <taxon>Glossata</taxon>
        <taxon>Ditrysia</taxon>
        <taxon>Pyraloidea</taxon>
        <taxon>Crambidae</taxon>
        <taxon>Pyraustinae</taxon>
        <taxon>Loxostege</taxon>
    </lineage>
</organism>
<evidence type="ECO:0000256" key="2">
    <source>
        <dbReference type="ARBA" id="ARBA00005988"/>
    </source>
</evidence>
<comment type="caution">
    <text evidence="9">Lacks conserved residue(s) required for the propagation of feature annotation.</text>
</comment>
<dbReference type="InterPro" id="IPR000834">
    <property type="entry name" value="Peptidase_M14"/>
</dbReference>
<protein>
    <recommendedName>
        <fullName evidence="12">Peptidase M14 domain-containing protein</fullName>
    </recommendedName>
</protein>
<dbReference type="PANTHER" id="PTHR11532">
    <property type="entry name" value="PROTEASE M14 CARBOXYPEPTIDASE"/>
    <property type="match status" value="1"/>
</dbReference>
<evidence type="ECO:0000256" key="11">
    <source>
        <dbReference type="SAM" id="SignalP"/>
    </source>
</evidence>
<evidence type="ECO:0000256" key="1">
    <source>
        <dbReference type="ARBA" id="ARBA00001947"/>
    </source>
</evidence>
<dbReference type="CDD" id="cd03858">
    <property type="entry name" value="M14_CP_N-E_like"/>
    <property type="match status" value="1"/>
</dbReference>
<evidence type="ECO:0000256" key="7">
    <source>
        <dbReference type="ARBA" id="ARBA00022833"/>
    </source>
</evidence>
<evidence type="ECO:0000256" key="10">
    <source>
        <dbReference type="SAM" id="Phobius"/>
    </source>
</evidence>
<keyword evidence="7" id="KW-0862">Zinc</keyword>
<accession>A0ABD0SFZ3</accession>
<sequence>MGSLHHTCVFVLVSVILFAKEISPRTVEKDEDLFQSNPQYTTSSDLEKLFSDLEKTYPELAKVYSIGKSVQGRKLLVLQITKDVGLRHETRPAFKYVANMHGDEAVGRELVIDLAKYLLMNYGKDDRVTKLVNNTDIHLMPSLNPDGFDGSKVGCESQQNFVGRNNANGYDLNRDFPDQFDSDKSDDEEYLFGHRQRETVALMKWVMGKRFVLSGNLHGGAVVASYPYDDSITGRDCCVESLTPDDGVFKLLAHTFASKHEDMRKGTSCPPDNFTHGVTNGADWYSVKGGMQDFNYLYGDCFEVTFELSCCKYPEPAELPHYWAVNKEPLLAFMEQTHLGIKGYVVDEDGVPIKNAFVRVAGINHPVKVTEDGVYWRLLLPGVYNVSASAIGYDADPITVTVPPLGSEALLVNLTLTRRADEHIRKPRHDLDGISALDFQHHDYARMEKYLQDLHEKYPEITRLSSIGKSVEGRELYVLEITQNPGKHIPGKPEFKYVANMHGNEVVGRELLLLLAKFLCYQYYAGDERVQRILNTTRVHLMPSMNPDGYEKSRVGDYSSMRGRANAHNVDLNRNFPDQFGPTKDNLFPEPETKAVMNWSLSIPFVLSANLHGGALVANYPYDGNPDMRTGLKYASPDDRVFVHLAHVYSDAHEKMHLGQPCKNLPDEKFPEGITNGAQWYVLAGGMQDWNYLHTSDMEITLELGCYKFPPEGDLPTYWQHNKNALLAFVEQVHKGVHGFVHSHIGSPLANATISVDGIQHVVRTAADGDYWRLLLPGTYNVTASRHGYESITEEVTVPTNGSISLNFTLMAIDPQHWSSAYDYRVLENIINTRYHSRLEVYELLSELENKFPDVAEFRAGDSLATSLFHELKLTDQIGSPEETKFHIAITSSFYGSEPLGQEVLINFARHIANAYAIGEIVHKRLLNNTVLHFIPNIDILTEKVIKQYDGSNKCEIETIEEGFGDSLYSYITKQNRNPLSNYTREKSFINLLQSQKFDLVLELSSGSEDVAYPEAERQIYEKFAKTYQDSRTPSDKFECSPINNNEVHGALIDSLLDVYGTPVVSAGLSCCRMPEESEIAWVWRNNLQSIMHTIELANTGVMGYVKNALGAPMRDAYITVAGISRQYRVSKNMAHFRVMLPPGEYRVVVSCHNYQDQAFTWRVVEKVVKHKDVVLQRVNAEELPGGQFSELPLPTPAELDPNTVYITGLALDTNSKPLKGVTLNIFPFKSHKPIATNTSDANGHFIVTLPVTFMGKEVRMAARADGYITRERHVPINSKENLTPNILFKLEKDDYVLGMPRLVFVMLAGVVGVCVVTLGAWCLSCRQRRDPRADYLFTQLPSDDKRPLCADGEDNYEIVRKPYYDEEEIPPSETDSEDEVVLLRSDRDWKTVPNE</sequence>
<keyword evidence="4" id="KW-0645">Protease</keyword>
<reference evidence="13 14" key="1">
    <citation type="submission" date="2024-06" db="EMBL/GenBank/DDBJ databases">
        <title>A chromosome-level genome assembly of beet webworm, Loxostege sticticalis.</title>
        <authorList>
            <person name="Zhang Y."/>
        </authorList>
    </citation>
    <scope>NUCLEOTIDE SEQUENCE [LARGE SCALE GENOMIC DNA]</scope>
    <source>
        <strain evidence="13">AQ028</strain>
        <tissue evidence="13">Male pupae</tissue>
    </source>
</reference>
<evidence type="ECO:0000313" key="13">
    <source>
        <dbReference type="EMBL" id="KAL0818522.1"/>
    </source>
</evidence>
<dbReference type="PROSITE" id="PS52035">
    <property type="entry name" value="PEPTIDASE_M14"/>
    <property type="match status" value="3"/>
</dbReference>
<dbReference type="PROSITE" id="PS00133">
    <property type="entry name" value="CARBOXYPEPT_ZN_2"/>
    <property type="match status" value="2"/>
</dbReference>
<keyword evidence="10" id="KW-0472">Membrane</keyword>
<dbReference type="GO" id="GO:0004180">
    <property type="term" value="F:carboxypeptidase activity"/>
    <property type="evidence" value="ECO:0007669"/>
    <property type="project" value="UniProtKB-KW"/>
</dbReference>
<feature type="chain" id="PRO_5044874188" description="Peptidase M14 domain-containing protein" evidence="11">
    <location>
        <begin position="25"/>
        <end position="1396"/>
    </location>
</feature>
<keyword evidence="10" id="KW-1133">Transmembrane helix</keyword>
<dbReference type="FunFam" id="3.40.630.10:FF:000020">
    <property type="entry name" value="Carboxypeptidase D"/>
    <property type="match status" value="2"/>
</dbReference>
<dbReference type="GO" id="GO:0006508">
    <property type="term" value="P:proteolysis"/>
    <property type="evidence" value="ECO:0007669"/>
    <property type="project" value="UniProtKB-KW"/>
</dbReference>
<evidence type="ECO:0000259" key="12">
    <source>
        <dbReference type="PROSITE" id="PS52035"/>
    </source>
</evidence>
<comment type="cofactor">
    <cofactor evidence="1">
        <name>Zn(2+)</name>
        <dbReference type="ChEBI" id="CHEBI:29105"/>
    </cofactor>
</comment>
<feature type="domain" description="Peptidase M14" evidence="12">
    <location>
        <begin position="834"/>
        <end position="1098"/>
    </location>
</feature>
<comment type="similarity">
    <text evidence="2 9">Belongs to the peptidase M14 family.</text>
</comment>
<keyword evidence="3" id="KW-0121">Carboxypeptidase</keyword>
<dbReference type="InterPro" id="IPR057246">
    <property type="entry name" value="CARBOXYPEPT_ZN_1"/>
</dbReference>
<proteinExistence type="inferred from homology"/>
<dbReference type="InterPro" id="IPR057247">
    <property type="entry name" value="CARBOXYPEPT_ZN_2"/>
</dbReference>
<evidence type="ECO:0000256" key="9">
    <source>
        <dbReference type="PROSITE-ProRule" id="PRU01379"/>
    </source>
</evidence>
<keyword evidence="8" id="KW-0325">Glycoprotein</keyword>
<name>A0ABD0SFZ3_LOXSC</name>
<dbReference type="InterPro" id="IPR008969">
    <property type="entry name" value="CarboxyPept-like_regulatory"/>
</dbReference>
<keyword evidence="6" id="KW-0378">Hydrolase</keyword>
<dbReference type="PRINTS" id="PR00765">
    <property type="entry name" value="CRBOXYPTASEA"/>
</dbReference>
<dbReference type="CDD" id="cd03868">
    <property type="entry name" value="M14_CPD_I"/>
    <property type="match status" value="1"/>
</dbReference>
<feature type="transmembrane region" description="Helical" evidence="10">
    <location>
        <begin position="1303"/>
        <end position="1324"/>
    </location>
</feature>
<feature type="signal peptide" evidence="11">
    <location>
        <begin position="1"/>
        <end position="24"/>
    </location>
</feature>
<evidence type="ECO:0000256" key="8">
    <source>
        <dbReference type="ARBA" id="ARBA00023180"/>
    </source>
</evidence>